<dbReference type="NCBIfam" id="NF006169">
    <property type="entry name" value="PRK08310.1"/>
    <property type="match status" value="1"/>
</dbReference>
<keyword evidence="3" id="KW-1185">Reference proteome</keyword>
<dbReference type="InterPro" id="IPR023631">
    <property type="entry name" value="Amidase_dom"/>
</dbReference>
<evidence type="ECO:0000313" key="2">
    <source>
        <dbReference type="EMBL" id="MDJ1158341.1"/>
    </source>
</evidence>
<dbReference type="InterPro" id="IPR020556">
    <property type="entry name" value="Amidase_CS"/>
</dbReference>
<organism evidence="2 3">
    <name type="scientific">Chelatococcus albus</name>
    <dbReference type="NCBI Taxonomy" id="3047466"/>
    <lineage>
        <taxon>Bacteria</taxon>
        <taxon>Pseudomonadati</taxon>
        <taxon>Pseudomonadota</taxon>
        <taxon>Alphaproteobacteria</taxon>
        <taxon>Hyphomicrobiales</taxon>
        <taxon>Chelatococcaceae</taxon>
        <taxon>Chelatococcus</taxon>
    </lineage>
</organism>
<reference evidence="2 3" key="1">
    <citation type="submission" date="2023-05" db="EMBL/GenBank/DDBJ databases">
        <title>Chelatococcus sp. nov., a moderately thermophilic bacterium isolated from hot spring microbial mat.</title>
        <authorList>
            <person name="Hu C.-J."/>
            <person name="Li W.-J."/>
        </authorList>
    </citation>
    <scope>NUCLEOTIDE SEQUENCE [LARGE SCALE GENOMIC DNA]</scope>
    <source>
        <strain evidence="2 3">SYSU G07232</strain>
    </source>
</reference>
<dbReference type="PANTHER" id="PTHR46310:SF7">
    <property type="entry name" value="AMIDASE 1"/>
    <property type="match status" value="1"/>
</dbReference>
<accession>A0ABT7AG59</accession>
<dbReference type="GO" id="GO:0004040">
    <property type="term" value="F:amidase activity"/>
    <property type="evidence" value="ECO:0007669"/>
    <property type="project" value="UniProtKB-EC"/>
</dbReference>
<protein>
    <submittedName>
        <fullName evidence="2">Amidase</fullName>
        <ecNumber evidence="2">3.5.1.4</ecNumber>
    </submittedName>
</protein>
<dbReference type="Gene3D" id="3.90.1300.10">
    <property type="entry name" value="Amidase signature (AS) domain"/>
    <property type="match status" value="1"/>
</dbReference>
<evidence type="ECO:0000259" key="1">
    <source>
        <dbReference type="Pfam" id="PF01425"/>
    </source>
</evidence>
<keyword evidence="2" id="KW-0378">Hydrolase</keyword>
<feature type="domain" description="Amidase" evidence="1">
    <location>
        <begin position="20"/>
        <end position="225"/>
    </location>
</feature>
<dbReference type="InterPro" id="IPR036928">
    <property type="entry name" value="AS_sf"/>
</dbReference>
<dbReference type="PANTHER" id="PTHR46310">
    <property type="entry name" value="AMIDASE 1"/>
    <property type="match status" value="1"/>
</dbReference>
<dbReference type="EMBL" id="JASJEV010000004">
    <property type="protein sequence ID" value="MDJ1158341.1"/>
    <property type="molecule type" value="Genomic_DNA"/>
</dbReference>
<dbReference type="SUPFAM" id="SSF75304">
    <property type="entry name" value="Amidase signature (AS) enzymes"/>
    <property type="match status" value="1"/>
</dbReference>
<proteinExistence type="predicted"/>
<dbReference type="Pfam" id="PF01425">
    <property type="entry name" value="Amidase"/>
    <property type="match status" value="2"/>
</dbReference>
<dbReference type="EC" id="3.5.1.4" evidence="2"/>
<name>A0ABT7AG59_9HYPH</name>
<dbReference type="Proteomes" id="UP001321492">
    <property type="component" value="Unassembled WGS sequence"/>
</dbReference>
<feature type="domain" description="Amidase" evidence="1">
    <location>
        <begin position="282"/>
        <end position="382"/>
    </location>
</feature>
<gene>
    <name evidence="2" type="ORF">QNA08_08860</name>
</gene>
<dbReference type="RefSeq" id="WP_283740327.1">
    <property type="nucleotide sequence ID" value="NZ_JASJEV010000004.1"/>
</dbReference>
<comment type="caution">
    <text evidence="2">The sequence shown here is derived from an EMBL/GenBank/DDBJ whole genome shotgun (WGS) entry which is preliminary data.</text>
</comment>
<dbReference type="PROSITE" id="PS00571">
    <property type="entry name" value="AMIDASES"/>
    <property type="match status" value="1"/>
</dbReference>
<evidence type="ECO:0000313" key="3">
    <source>
        <dbReference type="Proteomes" id="UP001321492"/>
    </source>
</evidence>
<sequence>MHDDHLHAFMPYPEVPVAHAPEGPLAGLRLAVKDLYDVAGYPTSGGNPLMLVRSGIKQTTAPLVQQLLDAGARFVGKTVTDELAFAMNGKNAHFGTPVNAAAPERIPGGSSSGSASAVSGHLADIALGTDTGGSVRAPASYCGLFGIRPTHGRLSLDGCLPLAPSFDTAGFFARDAATFEAVAEVLLGDDPAPLTDEPALLVAEDLFARATPEAARVLKAALTRASLRLQDMRALEETVSGHEELYWTFRRLQGREAWEADGAFIERYAPPLGPGVAERFAYARGVTDAEVEEAGRVREVFRAHLGRLVNGGDVLVLPTVPDVAPLLSASEGALEDFRTQALHLLCLSGLSGFPQITVPVAMKDGAPLGLSLLGRPGCDRTLVGLALRLADAAAVRVA</sequence>